<keyword evidence="6 14" id="KW-0812">Transmembrane</keyword>
<evidence type="ECO:0000256" key="8">
    <source>
        <dbReference type="ARBA" id="ARBA00022989"/>
    </source>
</evidence>
<comment type="similarity">
    <text evidence="2">Belongs to the ferric reductase (FRE) family.</text>
</comment>
<evidence type="ECO:0000256" key="10">
    <source>
        <dbReference type="ARBA" id="ARBA00023065"/>
    </source>
</evidence>
<dbReference type="InterPro" id="IPR039261">
    <property type="entry name" value="FNR_nucleotide-bd"/>
</dbReference>
<dbReference type="GO" id="GO:0006879">
    <property type="term" value="P:intracellular iron ion homeostasis"/>
    <property type="evidence" value="ECO:0007669"/>
    <property type="project" value="TreeGrafter"/>
</dbReference>
<feature type="transmembrane region" description="Helical" evidence="14">
    <location>
        <begin position="232"/>
        <end position="250"/>
    </location>
</feature>
<dbReference type="InterPro" id="IPR013121">
    <property type="entry name" value="Fe_red_NAD-bd_6"/>
</dbReference>
<evidence type="ECO:0000256" key="7">
    <source>
        <dbReference type="ARBA" id="ARBA00022982"/>
    </source>
</evidence>
<organism evidence="16 17">
    <name type="scientific">Rhizoctonia solani</name>
    <dbReference type="NCBI Taxonomy" id="456999"/>
    <lineage>
        <taxon>Eukaryota</taxon>
        <taxon>Fungi</taxon>
        <taxon>Dikarya</taxon>
        <taxon>Basidiomycota</taxon>
        <taxon>Agaricomycotina</taxon>
        <taxon>Agaricomycetes</taxon>
        <taxon>Cantharellales</taxon>
        <taxon>Ceratobasidiaceae</taxon>
        <taxon>Rhizoctonia</taxon>
    </lineage>
</organism>
<keyword evidence="8 14" id="KW-1133">Transmembrane helix</keyword>
<dbReference type="EC" id="1.16.1.9" evidence="3"/>
<dbReference type="SFLD" id="SFLDG01168">
    <property type="entry name" value="Ferric_reductase_subgroup_(FRE"/>
    <property type="match status" value="1"/>
</dbReference>
<evidence type="ECO:0000313" key="16">
    <source>
        <dbReference type="EMBL" id="CAE6513613.1"/>
    </source>
</evidence>
<gene>
    <name evidence="16" type="ORF">RDB_LOCUS133017</name>
</gene>
<dbReference type="EMBL" id="CAJMXA010003728">
    <property type="protein sequence ID" value="CAE6513613.1"/>
    <property type="molecule type" value="Genomic_DNA"/>
</dbReference>
<dbReference type="Pfam" id="PF01794">
    <property type="entry name" value="Ferric_reduct"/>
    <property type="match status" value="1"/>
</dbReference>
<keyword evidence="9" id="KW-0560">Oxidoreductase</keyword>
<proteinExistence type="inferred from homology"/>
<evidence type="ECO:0000256" key="11">
    <source>
        <dbReference type="ARBA" id="ARBA00023136"/>
    </source>
</evidence>
<dbReference type="InterPro" id="IPR013130">
    <property type="entry name" value="Fe3_Rdtase_TM_dom"/>
</dbReference>
<keyword evidence="4" id="KW-0813">Transport</keyword>
<feature type="transmembrane region" description="Helical" evidence="14">
    <location>
        <begin position="20"/>
        <end position="43"/>
    </location>
</feature>
<dbReference type="PANTHER" id="PTHR32361">
    <property type="entry name" value="FERRIC/CUPRIC REDUCTASE TRANSMEMBRANE COMPONENT"/>
    <property type="match status" value="1"/>
</dbReference>
<comment type="catalytic activity">
    <reaction evidence="13">
        <text>2 a Fe(II)-siderophore + NADP(+) + H(+) = 2 a Fe(III)-siderophore + NADPH</text>
        <dbReference type="Rhea" id="RHEA:28795"/>
        <dbReference type="Rhea" id="RHEA-COMP:11342"/>
        <dbReference type="Rhea" id="RHEA-COMP:11344"/>
        <dbReference type="ChEBI" id="CHEBI:15378"/>
        <dbReference type="ChEBI" id="CHEBI:29033"/>
        <dbReference type="ChEBI" id="CHEBI:29034"/>
        <dbReference type="ChEBI" id="CHEBI:57783"/>
        <dbReference type="ChEBI" id="CHEBI:58349"/>
        <dbReference type="EC" id="1.16.1.9"/>
    </reaction>
</comment>
<dbReference type="InterPro" id="IPR017938">
    <property type="entry name" value="Riboflavin_synthase-like_b-brl"/>
</dbReference>
<keyword evidence="7" id="KW-0249">Electron transport</keyword>
<keyword evidence="12" id="KW-0325">Glycoprotein</keyword>
<dbReference type="AlphaFoldDB" id="A0A8H3HJ01"/>
<evidence type="ECO:0000313" key="17">
    <source>
        <dbReference type="Proteomes" id="UP000663853"/>
    </source>
</evidence>
<dbReference type="Proteomes" id="UP000663853">
    <property type="component" value="Unassembled WGS sequence"/>
</dbReference>
<dbReference type="GO" id="GO:0052851">
    <property type="term" value="F:ferric-chelate reductase (NADPH) activity"/>
    <property type="evidence" value="ECO:0007669"/>
    <property type="project" value="UniProtKB-EC"/>
</dbReference>
<protein>
    <recommendedName>
        <fullName evidence="3">ferric-chelate reductase (NADPH)</fullName>
        <ecNumber evidence="3">1.16.1.9</ecNumber>
    </recommendedName>
</protein>
<dbReference type="SUPFAM" id="SSF52343">
    <property type="entry name" value="Ferredoxin reductase-like, C-terminal NADP-linked domain"/>
    <property type="match status" value="1"/>
</dbReference>
<evidence type="ECO:0000256" key="14">
    <source>
        <dbReference type="SAM" id="Phobius"/>
    </source>
</evidence>
<feature type="transmembrane region" description="Helical" evidence="14">
    <location>
        <begin position="194"/>
        <end position="220"/>
    </location>
</feature>
<evidence type="ECO:0000259" key="15">
    <source>
        <dbReference type="PROSITE" id="PS51384"/>
    </source>
</evidence>
<dbReference type="GO" id="GO:0006826">
    <property type="term" value="P:iron ion transport"/>
    <property type="evidence" value="ECO:0007669"/>
    <property type="project" value="TreeGrafter"/>
</dbReference>
<dbReference type="GO" id="GO:0005886">
    <property type="term" value="C:plasma membrane"/>
    <property type="evidence" value="ECO:0007669"/>
    <property type="project" value="UniProtKB-SubCell"/>
</dbReference>
<dbReference type="PROSITE" id="PS51384">
    <property type="entry name" value="FAD_FR"/>
    <property type="match status" value="1"/>
</dbReference>
<dbReference type="InterPro" id="IPR051410">
    <property type="entry name" value="Ferric/Cupric_Reductase"/>
</dbReference>
<evidence type="ECO:0000256" key="1">
    <source>
        <dbReference type="ARBA" id="ARBA00004651"/>
    </source>
</evidence>
<dbReference type="GO" id="GO:0015677">
    <property type="term" value="P:copper ion import"/>
    <property type="evidence" value="ECO:0007669"/>
    <property type="project" value="TreeGrafter"/>
</dbReference>
<evidence type="ECO:0000256" key="2">
    <source>
        <dbReference type="ARBA" id="ARBA00006278"/>
    </source>
</evidence>
<evidence type="ECO:0000256" key="6">
    <source>
        <dbReference type="ARBA" id="ARBA00022692"/>
    </source>
</evidence>
<dbReference type="InterPro" id="IPR017927">
    <property type="entry name" value="FAD-bd_FR_type"/>
</dbReference>
<comment type="subcellular location">
    <subcellularLocation>
        <location evidence="1">Cell membrane</location>
        <topology evidence="1">Multi-pass membrane protein</topology>
    </subcellularLocation>
</comment>
<evidence type="ECO:0000256" key="4">
    <source>
        <dbReference type="ARBA" id="ARBA00022448"/>
    </source>
</evidence>
<evidence type="ECO:0000256" key="13">
    <source>
        <dbReference type="ARBA" id="ARBA00048483"/>
    </source>
</evidence>
<dbReference type="Pfam" id="PF08022">
    <property type="entry name" value="FAD_binding_8"/>
    <property type="match status" value="1"/>
</dbReference>
<dbReference type="CDD" id="cd06186">
    <property type="entry name" value="NOX_Duox_like_FAD_NADP"/>
    <property type="match status" value="1"/>
</dbReference>
<evidence type="ECO:0000256" key="5">
    <source>
        <dbReference type="ARBA" id="ARBA00022475"/>
    </source>
</evidence>
<name>A0A8H3HJ01_9AGAM</name>
<feature type="domain" description="FAD-binding FR-type" evidence="15">
    <location>
        <begin position="328"/>
        <end position="454"/>
    </location>
</feature>
<keyword evidence="11 14" id="KW-0472">Membrane</keyword>
<keyword evidence="5" id="KW-1003">Cell membrane</keyword>
<comment type="caution">
    <text evidence="16">The sequence shown here is derived from an EMBL/GenBank/DDBJ whole genome shotgun (WGS) entry which is preliminary data.</text>
</comment>
<feature type="transmembrane region" description="Helical" evidence="14">
    <location>
        <begin position="266"/>
        <end position="286"/>
    </location>
</feature>
<dbReference type="Pfam" id="PF08030">
    <property type="entry name" value="NAD_binding_6"/>
    <property type="match status" value="1"/>
</dbReference>
<reference evidence="16" key="1">
    <citation type="submission" date="2021-01" db="EMBL/GenBank/DDBJ databases">
        <authorList>
            <person name="Kaushik A."/>
        </authorList>
    </citation>
    <scope>NUCLEOTIDE SEQUENCE</scope>
    <source>
        <strain evidence="16">AG6-10EEA</strain>
    </source>
</reference>
<dbReference type="InterPro" id="IPR013112">
    <property type="entry name" value="FAD-bd_8"/>
</dbReference>
<dbReference type="SFLD" id="SFLDS00052">
    <property type="entry name" value="Ferric_Reductase_Domain"/>
    <property type="match status" value="1"/>
</dbReference>
<feature type="transmembrane region" description="Helical" evidence="14">
    <location>
        <begin position="167"/>
        <end position="188"/>
    </location>
</feature>
<accession>A0A8H3HJ01</accession>
<dbReference type="SUPFAM" id="SSF63380">
    <property type="entry name" value="Riboflavin synthase domain-like"/>
    <property type="match status" value="1"/>
</dbReference>
<evidence type="ECO:0000256" key="12">
    <source>
        <dbReference type="ARBA" id="ARBA00023180"/>
    </source>
</evidence>
<sequence length="625" mass="67418">MAGTSQAATQSTPLSNDDVGFYTDILILFVLLFFTITALPRLFARLSHRTAWKDGWIILRGSSSALSKFASTNSSTFSVSRKPTYTKGGLSRATSEKRLGGLGSTESETFESSYAPQSFNVNVVPHLRAARGIQGHEPTRVPSYHAMLHPVSAIFSARYAGYSVGQYFILFTYAALMCVAMFIFANPVTNIKRSGFVCISQIPIVFALGTKNSLVGWLVGMGYEKLNYIHRWVGKLMFITGLFHVVGYLVKWTKSGVITIAAKNQLWGWFAFGGLVFCVILSLPVIRRSSYTIFWHSHWIGLVLMLVGSCMHVPECIPYCVAAGAIYGLDQLMRILKSHWVTATITPVPEMKCTQISIPNLTRGWRAGQHVRVRILSTGMGPIGWAEAHPFTIASVSNASGQGDGLTLLAKRAGDWTGNLYTLSQGTPSTEKGLGIGRNVSMIIEGPYGGPGPCIFASFTSAVIVTGGSGVTFATSAVEELIVQAEQGNAKTRSIDLVWVVQEHKSAAPLLPVFAALMTRASTIHTLSLRVRIHYTRATESLPTNMSELVGHDLISFVAGRPDITQTVSEAVRRTAVGGTAGGVVVGVCGPQALVEDVCKAERAVGSELRKAAGGVEVHEEAFGW</sequence>
<evidence type="ECO:0000256" key="9">
    <source>
        <dbReference type="ARBA" id="ARBA00023002"/>
    </source>
</evidence>
<dbReference type="PANTHER" id="PTHR32361:SF9">
    <property type="entry name" value="FERRIC REDUCTASE TRANSMEMBRANE COMPONENT 3-RELATED"/>
    <property type="match status" value="1"/>
</dbReference>
<evidence type="ECO:0000256" key="3">
    <source>
        <dbReference type="ARBA" id="ARBA00012668"/>
    </source>
</evidence>
<feature type="transmembrane region" description="Helical" evidence="14">
    <location>
        <begin position="293"/>
        <end position="314"/>
    </location>
</feature>
<keyword evidence="10" id="KW-0406">Ion transport</keyword>
<dbReference type="Gene3D" id="3.40.50.80">
    <property type="entry name" value="Nucleotide-binding domain of ferredoxin-NADP reductase (FNR) module"/>
    <property type="match status" value="1"/>
</dbReference>